<feature type="domain" description="Phosphomannose isomerase type I catalytic" evidence="11">
    <location>
        <begin position="2"/>
        <end position="134"/>
    </location>
</feature>
<evidence type="ECO:0000256" key="1">
    <source>
        <dbReference type="ARBA" id="ARBA00000757"/>
    </source>
</evidence>
<dbReference type="InterPro" id="IPR046457">
    <property type="entry name" value="PMI_typeI_cat"/>
</dbReference>
<name>A0A0B2BU02_9ACTN</name>
<evidence type="ECO:0000256" key="8">
    <source>
        <dbReference type="ARBA" id="ARBA00030762"/>
    </source>
</evidence>
<dbReference type="GO" id="GO:0005975">
    <property type="term" value="P:carbohydrate metabolic process"/>
    <property type="evidence" value="ECO:0007669"/>
    <property type="project" value="InterPro"/>
</dbReference>
<dbReference type="OrthoDB" id="9792649at2"/>
<reference evidence="13 14" key="1">
    <citation type="submission" date="2017-11" db="EMBL/GenBank/DDBJ databases">
        <title>Genomic Encyclopedia of Archaeal and Bacterial Type Strains, Phase II (KMG-II): From Individual Species to Whole Genera.</title>
        <authorList>
            <person name="Goeker M."/>
        </authorList>
    </citation>
    <scope>NUCLEOTIDE SEQUENCE [LARGE SCALE GENOMIC DNA]</scope>
    <source>
        <strain evidence="13 14">DSM 27763</strain>
    </source>
</reference>
<evidence type="ECO:0000256" key="2">
    <source>
        <dbReference type="ARBA" id="ARBA00010772"/>
    </source>
</evidence>
<feature type="binding site" evidence="10">
    <location>
        <position position="81"/>
    </location>
    <ligand>
        <name>Zn(2+)</name>
        <dbReference type="ChEBI" id="CHEBI:29105"/>
    </ligand>
</feature>
<dbReference type="Gene3D" id="2.60.120.10">
    <property type="entry name" value="Jelly Rolls"/>
    <property type="match status" value="2"/>
</dbReference>
<dbReference type="Pfam" id="PF21621">
    <property type="entry name" value="MPI_cupin_dom"/>
    <property type="match status" value="1"/>
</dbReference>
<keyword evidence="6 13" id="KW-0413">Isomerase</keyword>
<keyword evidence="14" id="KW-1185">Reference proteome</keyword>
<comment type="similarity">
    <text evidence="2">Belongs to the mannose-6-phosphate isomerase type 1 family.</text>
</comment>
<feature type="active site" evidence="9">
    <location>
        <position position="266"/>
    </location>
</feature>
<dbReference type="SUPFAM" id="SSF51182">
    <property type="entry name" value="RmlC-like cupins"/>
    <property type="match status" value="1"/>
</dbReference>
<protein>
    <recommendedName>
        <fullName evidence="3">mannose-6-phosphate isomerase</fullName>
        <ecNumber evidence="3">5.3.1.8</ecNumber>
    </recommendedName>
    <alternativeName>
        <fullName evidence="7">Phosphohexomutase</fullName>
    </alternativeName>
    <alternativeName>
        <fullName evidence="8">Phosphomannose isomerase</fullName>
    </alternativeName>
</protein>
<sequence length="383" mass="40952">MHELRTVVQHYAWGSHDALPTLLGVEPDGRPWAELWVGTHRLGASEVVGTDGTTRGLREVVGDGLPYLLKVLAVDAPLSLQVHPDTPTARVGYAREEAAGVALDDPARVFKDPHHKPEMVVALTVFEGLVAFRPTAKVWQVLGGLINPLAVRLHAELRGDPGFPGLARMVGRLVDPETRPSVEEIGALVQECATRVAEDADLDRAYETVLELAAHHPGDPGVLMGLLLNRVRLEPGEAALVEEGVLHAYLSGTCVEVMASSDNVLRAGLTDKHVEPVALAACVRRGMADAYRVAPKVSAGVREYLPPVSEFALSFVDAVGDTDRVVPGSGHRLVLCTEGEAEVLTDDDRMSLRRGHACYVAADEGTVRVRGAGTVVQAYSPTA</sequence>
<dbReference type="RefSeq" id="WP_039340674.1">
    <property type="nucleotide sequence ID" value="NZ_PGEZ01000001.1"/>
</dbReference>
<dbReference type="GO" id="GO:0004476">
    <property type="term" value="F:mannose-6-phosphate isomerase activity"/>
    <property type="evidence" value="ECO:0007669"/>
    <property type="project" value="UniProtKB-EC"/>
</dbReference>
<dbReference type="GO" id="GO:0005829">
    <property type="term" value="C:cytosol"/>
    <property type="evidence" value="ECO:0007669"/>
    <property type="project" value="TreeGrafter"/>
</dbReference>
<evidence type="ECO:0000256" key="5">
    <source>
        <dbReference type="ARBA" id="ARBA00022833"/>
    </source>
</evidence>
<evidence type="ECO:0000259" key="12">
    <source>
        <dbReference type="Pfam" id="PF21621"/>
    </source>
</evidence>
<dbReference type="AlphaFoldDB" id="A0A0B2BU02"/>
<dbReference type="PANTHER" id="PTHR10309">
    <property type="entry name" value="MANNOSE-6-PHOSPHATE ISOMERASE"/>
    <property type="match status" value="1"/>
</dbReference>
<dbReference type="InterPro" id="IPR001250">
    <property type="entry name" value="Man6P_Isoase-1"/>
</dbReference>
<proteinExistence type="inferred from homology"/>
<gene>
    <name evidence="13" type="ORF">CLV56_1354</name>
</gene>
<evidence type="ECO:0000256" key="6">
    <source>
        <dbReference type="ARBA" id="ARBA00023235"/>
    </source>
</evidence>
<evidence type="ECO:0000313" key="14">
    <source>
        <dbReference type="Proteomes" id="UP000230842"/>
    </source>
</evidence>
<dbReference type="NCBIfam" id="TIGR00218">
    <property type="entry name" value="manA"/>
    <property type="match status" value="1"/>
</dbReference>
<feature type="binding site" evidence="10">
    <location>
        <position position="118"/>
    </location>
    <ligand>
        <name>Zn(2+)</name>
        <dbReference type="ChEBI" id="CHEBI:29105"/>
    </ligand>
</feature>
<comment type="caution">
    <text evidence="13">The sequence shown here is derived from an EMBL/GenBank/DDBJ whole genome shotgun (WGS) entry which is preliminary data.</text>
</comment>
<dbReference type="EC" id="5.3.1.8" evidence="3"/>
<dbReference type="Gene3D" id="1.10.441.10">
    <property type="entry name" value="Phosphomannose Isomerase, domain 2"/>
    <property type="match status" value="1"/>
</dbReference>
<organism evidence="13 14">
    <name type="scientific">Mumia flava</name>
    <dbReference type="NCBI Taxonomy" id="1348852"/>
    <lineage>
        <taxon>Bacteria</taxon>
        <taxon>Bacillati</taxon>
        <taxon>Actinomycetota</taxon>
        <taxon>Actinomycetes</taxon>
        <taxon>Propionibacteriales</taxon>
        <taxon>Nocardioidaceae</taxon>
        <taxon>Mumia</taxon>
    </lineage>
</organism>
<keyword evidence="4 10" id="KW-0479">Metal-binding</keyword>
<dbReference type="InterPro" id="IPR011051">
    <property type="entry name" value="RmlC_Cupin_sf"/>
</dbReference>
<dbReference type="PANTHER" id="PTHR10309:SF0">
    <property type="entry name" value="MANNOSE-6-PHOSPHATE ISOMERASE"/>
    <property type="match status" value="1"/>
</dbReference>
<feature type="binding site" evidence="10">
    <location>
        <position position="247"/>
    </location>
    <ligand>
        <name>Zn(2+)</name>
        <dbReference type="ChEBI" id="CHEBI:29105"/>
    </ligand>
</feature>
<dbReference type="CDD" id="cd07011">
    <property type="entry name" value="cupin_PMI_type_I_N"/>
    <property type="match status" value="1"/>
</dbReference>
<evidence type="ECO:0000256" key="3">
    <source>
        <dbReference type="ARBA" id="ARBA00011956"/>
    </source>
</evidence>
<feature type="binding site" evidence="10">
    <location>
        <position position="83"/>
    </location>
    <ligand>
        <name>Zn(2+)</name>
        <dbReference type="ChEBI" id="CHEBI:29105"/>
    </ligand>
</feature>
<evidence type="ECO:0000259" key="11">
    <source>
        <dbReference type="Pfam" id="PF20511"/>
    </source>
</evidence>
<dbReference type="InterPro" id="IPR049071">
    <property type="entry name" value="MPI_cupin_dom"/>
</dbReference>
<evidence type="ECO:0000256" key="4">
    <source>
        <dbReference type="ARBA" id="ARBA00022723"/>
    </source>
</evidence>
<dbReference type="Proteomes" id="UP000230842">
    <property type="component" value="Unassembled WGS sequence"/>
</dbReference>
<dbReference type="GO" id="GO:0008270">
    <property type="term" value="F:zinc ion binding"/>
    <property type="evidence" value="ECO:0007669"/>
    <property type="project" value="InterPro"/>
</dbReference>
<dbReference type="EMBL" id="PGEZ01000001">
    <property type="protein sequence ID" value="PJJ57133.1"/>
    <property type="molecule type" value="Genomic_DNA"/>
</dbReference>
<evidence type="ECO:0000256" key="7">
    <source>
        <dbReference type="ARBA" id="ARBA00029741"/>
    </source>
</evidence>
<comment type="cofactor">
    <cofactor evidence="10">
        <name>Zn(2+)</name>
        <dbReference type="ChEBI" id="CHEBI:29105"/>
    </cofactor>
    <text evidence="10">Binds 1 zinc ion per subunit.</text>
</comment>
<keyword evidence="5 10" id="KW-0862">Zinc</keyword>
<dbReference type="PRINTS" id="PR00714">
    <property type="entry name" value="MAN6PISMRASE"/>
</dbReference>
<dbReference type="InterPro" id="IPR016305">
    <property type="entry name" value="Mannose-6-P_Isomerase"/>
</dbReference>
<evidence type="ECO:0000256" key="9">
    <source>
        <dbReference type="PIRSR" id="PIRSR001480-1"/>
    </source>
</evidence>
<dbReference type="Pfam" id="PF20511">
    <property type="entry name" value="PMI_typeI_cat"/>
    <property type="match status" value="1"/>
</dbReference>
<evidence type="ECO:0000313" key="13">
    <source>
        <dbReference type="EMBL" id="PJJ57133.1"/>
    </source>
</evidence>
<dbReference type="GO" id="GO:0009298">
    <property type="term" value="P:GDP-mannose biosynthetic process"/>
    <property type="evidence" value="ECO:0007669"/>
    <property type="project" value="InterPro"/>
</dbReference>
<evidence type="ECO:0000256" key="10">
    <source>
        <dbReference type="PIRSR" id="PIRSR001480-2"/>
    </source>
</evidence>
<dbReference type="PIRSF" id="PIRSF001480">
    <property type="entry name" value="Mannose-6-phosphate_isomerase"/>
    <property type="match status" value="1"/>
</dbReference>
<feature type="domain" description="Mannose-6-phosphate isomerase cupin" evidence="12">
    <location>
        <begin position="309"/>
        <end position="379"/>
    </location>
</feature>
<dbReference type="InterPro" id="IPR014710">
    <property type="entry name" value="RmlC-like_jellyroll"/>
</dbReference>
<comment type="catalytic activity">
    <reaction evidence="1">
        <text>D-mannose 6-phosphate = D-fructose 6-phosphate</text>
        <dbReference type="Rhea" id="RHEA:12356"/>
        <dbReference type="ChEBI" id="CHEBI:58735"/>
        <dbReference type="ChEBI" id="CHEBI:61527"/>
        <dbReference type="EC" id="5.3.1.8"/>
    </reaction>
</comment>
<accession>A0A0B2BU02</accession>